<evidence type="ECO:0000313" key="3">
    <source>
        <dbReference type="Proteomes" id="UP000447833"/>
    </source>
</evidence>
<keyword evidence="1" id="KW-1133">Transmembrane helix</keyword>
<dbReference type="Pfam" id="PF19754">
    <property type="entry name" value="DUF6241"/>
    <property type="match status" value="1"/>
</dbReference>
<accession>A0A845F0J9</accession>
<feature type="transmembrane region" description="Helical" evidence="1">
    <location>
        <begin position="6"/>
        <end position="26"/>
    </location>
</feature>
<dbReference type="InterPro" id="IPR046208">
    <property type="entry name" value="DUF6241"/>
</dbReference>
<gene>
    <name evidence="2" type="ORF">GLW07_12935</name>
</gene>
<proteinExistence type="predicted"/>
<evidence type="ECO:0000313" key="2">
    <source>
        <dbReference type="EMBL" id="MYL64256.1"/>
    </source>
</evidence>
<dbReference type="Proteomes" id="UP000447833">
    <property type="component" value="Unassembled WGS sequence"/>
</dbReference>
<protein>
    <submittedName>
        <fullName evidence="2">Uncharacterized protein</fullName>
    </submittedName>
</protein>
<name>A0A845F0J9_9BACL</name>
<reference evidence="2 3" key="1">
    <citation type="submission" date="2019-11" db="EMBL/GenBank/DDBJ databases">
        <title>Genome sequences of 17 halophilic strains isolated from different environments.</title>
        <authorList>
            <person name="Furrow R.E."/>
        </authorList>
    </citation>
    <scope>NUCLEOTIDE SEQUENCE [LARGE SCALE GENOMIC DNA]</scope>
    <source>
        <strain evidence="2 3">22506_14_FS</strain>
    </source>
</reference>
<dbReference type="AlphaFoldDB" id="A0A845F0J9"/>
<organism evidence="2 3">
    <name type="scientific">Guptibacillus hwajinpoensis</name>
    <dbReference type="NCBI Taxonomy" id="208199"/>
    <lineage>
        <taxon>Bacteria</taxon>
        <taxon>Bacillati</taxon>
        <taxon>Bacillota</taxon>
        <taxon>Bacilli</taxon>
        <taxon>Bacillales</taxon>
        <taxon>Guptibacillaceae</taxon>
        <taxon>Guptibacillus</taxon>
    </lineage>
</organism>
<evidence type="ECO:0000256" key="1">
    <source>
        <dbReference type="SAM" id="Phobius"/>
    </source>
</evidence>
<dbReference type="RefSeq" id="WP_160919673.1">
    <property type="nucleotide sequence ID" value="NZ_WMEY01000003.1"/>
</dbReference>
<keyword evidence="1" id="KW-0812">Transmembrane</keyword>
<sequence>MPSTKTLFISISLMLVLIFGLTYWFITDLDGSFKEKSEEAASEEIGSSVNPERYVDDGEESITSDGIPNENKFQDYIHGMTHQKVVAEDKWGIYQISEERIDNMLEVLDKVKGTPEEYKYQDFYTEALTEWDKGNFNNAVDVHNYIWNLNGGTVGKAKRLMTTEEEQAYIDKTYDKR</sequence>
<comment type="caution">
    <text evidence="2">The sequence shown here is derived from an EMBL/GenBank/DDBJ whole genome shotgun (WGS) entry which is preliminary data.</text>
</comment>
<dbReference type="EMBL" id="WMEY01000003">
    <property type="protein sequence ID" value="MYL64256.1"/>
    <property type="molecule type" value="Genomic_DNA"/>
</dbReference>
<keyword evidence="1" id="KW-0472">Membrane</keyword>